<dbReference type="EMBL" id="JACGCM010001055">
    <property type="protein sequence ID" value="KAF6162119.1"/>
    <property type="molecule type" value="Genomic_DNA"/>
</dbReference>
<reference evidence="3 4" key="1">
    <citation type="journal article" date="2020" name="IScience">
        <title>Genome Sequencing of the Endangered Kingdonia uniflora (Circaeasteraceae, Ranunculales) Reveals Potential Mechanisms of Evolutionary Specialization.</title>
        <authorList>
            <person name="Sun Y."/>
            <person name="Deng T."/>
            <person name="Zhang A."/>
            <person name="Moore M.J."/>
            <person name="Landis J.B."/>
            <person name="Lin N."/>
            <person name="Zhang H."/>
            <person name="Zhang X."/>
            <person name="Huang J."/>
            <person name="Zhang X."/>
            <person name="Sun H."/>
            <person name="Wang H."/>
        </authorList>
    </citation>
    <scope>NUCLEOTIDE SEQUENCE [LARGE SCALE GENOMIC DNA]</scope>
    <source>
        <strain evidence="3">TB1705</strain>
        <tissue evidence="3">Leaf</tissue>
    </source>
</reference>
<proteinExistence type="predicted"/>
<dbReference type="InterPro" id="IPR050542">
    <property type="entry name" value="Glycosyl_Hydrlase18_Chitinase"/>
</dbReference>
<keyword evidence="2" id="KW-0326">Glycosidase</keyword>
<dbReference type="PANTHER" id="PTHR45708:SF49">
    <property type="entry name" value="ENDOCHITINASE"/>
    <property type="match status" value="1"/>
</dbReference>
<name>A0A7J7N4K1_9MAGN</name>
<evidence type="ECO:0000313" key="3">
    <source>
        <dbReference type="EMBL" id="KAF6162119.1"/>
    </source>
</evidence>
<accession>A0A7J7N4K1</accession>
<dbReference type="Proteomes" id="UP000541444">
    <property type="component" value="Unassembled WGS sequence"/>
</dbReference>
<dbReference type="SUPFAM" id="SSF51445">
    <property type="entry name" value="(Trans)glycosidases"/>
    <property type="match status" value="1"/>
</dbReference>
<dbReference type="OrthoDB" id="6020543at2759"/>
<dbReference type="GO" id="GO:0004568">
    <property type="term" value="F:chitinase activity"/>
    <property type="evidence" value="ECO:0007669"/>
    <property type="project" value="TreeGrafter"/>
</dbReference>
<protein>
    <submittedName>
        <fullName evidence="3">Uncharacterized protein</fullName>
    </submittedName>
</protein>
<evidence type="ECO:0000256" key="1">
    <source>
        <dbReference type="ARBA" id="ARBA00022801"/>
    </source>
</evidence>
<dbReference type="AlphaFoldDB" id="A0A7J7N4K1"/>
<comment type="caution">
    <text evidence="3">The sequence shown here is derived from an EMBL/GenBank/DDBJ whole genome shotgun (WGS) entry which is preliminary data.</text>
</comment>
<evidence type="ECO:0000313" key="4">
    <source>
        <dbReference type="Proteomes" id="UP000541444"/>
    </source>
</evidence>
<keyword evidence="1" id="KW-0378">Hydrolase</keyword>
<evidence type="ECO:0000256" key="2">
    <source>
        <dbReference type="ARBA" id="ARBA00023295"/>
    </source>
</evidence>
<dbReference type="PANTHER" id="PTHR45708">
    <property type="entry name" value="ENDOCHITINASE"/>
    <property type="match status" value="1"/>
</dbReference>
<gene>
    <name evidence="3" type="ORF">GIB67_008248</name>
</gene>
<dbReference type="Gene3D" id="3.20.20.80">
    <property type="entry name" value="Glycosidases"/>
    <property type="match status" value="2"/>
</dbReference>
<organism evidence="3 4">
    <name type="scientific">Kingdonia uniflora</name>
    <dbReference type="NCBI Taxonomy" id="39325"/>
    <lineage>
        <taxon>Eukaryota</taxon>
        <taxon>Viridiplantae</taxon>
        <taxon>Streptophyta</taxon>
        <taxon>Embryophyta</taxon>
        <taxon>Tracheophyta</taxon>
        <taxon>Spermatophyta</taxon>
        <taxon>Magnoliopsida</taxon>
        <taxon>Ranunculales</taxon>
        <taxon>Circaeasteraceae</taxon>
        <taxon>Kingdonia</taxon>
    </lineage>
</organism>
<dbReference type="InterPro" id="IPR017853">
    <property type="entry name" value="GH"/>
</dbReference>
<keyword evidence="4" id="KW-1185">Reference proteome</keyword>
<sequence length="190" mass="21088">MSLEKNRNESTLEDKCATGNYDFVNLAFLAVFGNGQTPMLNLAAHCNPSTYGCTSKSADIEKHIKRKEQFSFRPLRDADFYGIDFDIEGDTNLHWMTLRDISRVIAKEYNQDAVSNLEDAWKQWTASIPASKIILELPAAPQAAGSGLIPAHDLSSTALPGIKGSTKYSGVMLWSKYYKDLTGYPIKSQV</sequence>
<dbReference type="GO" id="GO:0005576">
    <property type="term" value="C:extracellular region"/>
    <property type="evidence" value="ECO:0007669"/>
    <property type="project" value="TreeGrafter"/>
</dbReference>